<name>A0A4Y2I4V6_ARAVE</name>
<evidence type="ECO:0000313" key="1">
    <source>
        <dbReference type="EMBL" id="GBM72249.1"/>
    </source>
</evidence>
<evidence type="ECO:0000313" key="2">
    <source>
        <dbReference type="Proteomes" id="UP000499080"/>
    </source>
</evidence>
<sequence length="187" mass="21063">MGLGFPVSRLQLLPISHGDQRLHFLDRRHVFDPSESHRPLSQIKNFLNFVYCHRPRPGAPQSLNGRLIVSVDIDTDPIFQSSAHRKSNCSQLSLKNADGIACNLAIANSQSSRTIFRVIREDMGEFAKEMISQWLIGTTYVLVHMQGINSTDKASLSSRGKILLLPLQYGTMTKKIMYAKMYGEENS</sequence>
<protein>
    <submittedName>
        <fullName evidence="1">Uncharacterized protein</fullName>
    </submittedName>
</protein>
<dbReference type="EMBL" id="BGPR01002366">
    <property type="protein sequence ID" value="GBM72249.1"/>
    <property type="molecule type" value="Genomic_DNA"/>
</dbReference>
<dbReference type="Proteomes" id="UP000499080">
    <property type="component" value="Unassembled WGS sequence"/>
</dbReference>
<accession>A0A4Y2I4V6</accession>
<proteinExistence type="predicted"/>
<dbReference type="AlphaFoldDB" id="A0A4Y2I4V6"/>
<organism evidence="1 2">
    <name type="scientific">Araneus ventricosus</name>
    <name type="common">Orbweaver spider</name>
    <name type="synonym">Epeira ventricosa</name>
    <dbReference type="NCBI Taxonomy" id="182803"/>
    <lineage>
        <taxon>Eukaryota</taxon>
        <taxon>Metazoa</taxon>
        <taxon>Ecdysozoa</taxon>
        <taxon>Arthropoda</taxon>
        <taxon>Chelicerata</taxon>
        <taxon>Arachnida</taxon>
        <taxon>Araneae</taxon>
        <taxon>Araneomorphae</taxon>
        <taxon>Entelegynae</taxon>
        <taxon>Araneoidea</taxon>
        <taxon>Araneidae</taxon>
        <taxon>Araneus</taxon>
    </lineage>
</organism>
<comment type="caution">
    <text evidence="1">The sequence shown here is derived from an EMBL/GenBank/DDBJ whole genome shotgun (WGS) entry which is preliminary data.</text>
</comment>
<keyword evidence="2" id="KW-1185">Reference proteome</keyword>
<gene>
    <name evidence="1" type="ORF">AVEN_221183_1</name>
</gene>
<reference evidence="1 2" key="1">
    <citation type="journal article" date="2019" name="Sci. Rep.">
        <title>Orb-weaving spider Araneus ventricosus genome elucidates the spidroin gene catalogue.</title>
        <authorList>
            <person name="Kono N."/>
            <person name="Nakamura H."/>
            <person name="Ohtoshi R."/>
            <person name="Moran D.A.P."/>
            <person name="Shinohara A."/>
            <person name="Yoshida Y."/>
            <person name="Fujiwara M."/>
            <person name="Mori M."/>
            <person name="Tomita M."/>
            <person name="Arakawa K."/>
        </authorList>
    </citation>
    <scope>NUCLEOTIDE SEQUENCE [LARGE SCALE GENOMIC DNA]</scope>
</reference>